<reference evidence="1 2" key="1">
    <citation type="journal article" date="2018" name="IMA Fungus">
        <title>IMA Genome-F 9: Draft genome sequence of Annulohypoxylon stygium, Aspergillus mulundensis, Berkeleyomyces basicola (syn. Thielaviopsis basicola), Ceratocystis smalleyi, two Cercospora beticola strains, Coleophoma cylindrospora, Fusarium fracticaudum, Phialophora cf. hyalina, and Morchella septimelata.</title>
        <authorList>
            <person name="Wingfield B.D."/>
            <person name="Bills G.F."/>
            <person name="Dong Y."/>
            <person name="Huang W."/>
            <person name="Nel W.J."/>
            <person name="Swalarsk-Parry B.S."/>
            <person name="Vaghefi N."/>
            <person name="Wilken P.M."/>
            <person name="An Z."/>
            <person name="de Beer Z.W."/>
            <person name="De Vos L."/>
            <person name="Chen L."/>
            <person name="Duong T.A."/>
            <person name="Gao Y."/>
            <person name="Hammerbacher A."/>
            <person name="Kikkert J.R."/>
            <person name="Li Y."/>
            <person name="Li H."/>
            <person name="Li K."/>
            <person name="Li Q."/>
            <person name="Liu X."/>
            <person name="Ma X."/>
            <person name="Naidoo K."/>
            <person name="Pethybridge S.J."/>
            <person name="Sun J."/>
            <person name="Steenkamp E.T."/>
            <person name="van der Nest M.A."/>
            <person name="van Wyk S."/>
            <person name="Wingfield M.J."/>
            <person name="Xiong C."/>
            <person name="Yue Q."/>
            <person name="Zhang X."/>
        </authorList>
    </citation>
    <scope>NUCLEOTIDE SEQUENCE [LARGE SCALE GENOMIC DNA]</scope>
    <source>
        <strain evidence="1 2">BP6252</strain>
    </source>
</reference>
<evidence type="ECO:0000313" key="1">
    <source>
        <dbReference type="EMBL" id="RDW66565.1"/>
    </source>
</evidence>
<accession>A0A3D8QXR9</accession>
<comment type="caution">
    <text evidence="1">The sequence shown here is derived from an EMBL/GenBank/DDBJ whole genome shotgun (WGS) entry which is preliminary data.</text>
</comment>
<organism evidence="1 2">
    <name type="scientific">Coleophoma cylindrospora</name>
    <dbReference type="NCBI Taxonomy" id="1849047"/>
    <lineage>
        <taxon>Eukaryota</taxon>
        <taxon>Fungi</taxon>
        <taxon>Dikarya</taxon>
        <taxon>Ascomycota</taxon>
        <taxon>Pezizomycotina</taxon>
        <taxon>Leotiomycetes</taxon>
        <taxon>Helotiales</taxon>
        <taxon>Dermateaceae</taxon>
        <taxon>Coleophoma</taxon>
    </lineage>
</organism>
<gene>
    <name evidence="1" type="ORF">BP6252_10200</name>
</gene>
<evidence type="ECO:0000313" key="2">
    <source>
        <dbReference type="Proteomes" id="UP000256645"/>
    </source>
</evidence>
<dbReference type="OrthoDB" id="10367231at2759"/>
<sequence>MAGLMFRGSQHLSFAQTVGKGLCPYCQSPNRGSPDPAALCSQGDGLEDIRPIPKPAVDMDSDLAVGRLDTLRQGVDRSRRLIQLPAPVVADHNPIAAVLPRQQHILRREDALDPDLHRGAAPQPGDVHSPGVRVGIESQEALVVRLRGDHLSGLLQHRERQPGRRAKVVPPLVVPHPQHGAVGRQEDRHAPAGLGALDDALLEYPVFHRVELHHVRYGCDFAPGLRHFFHGVVGKG</sequence>
<dbReference type="AlphaFoldDB" id="A0A3D8QXR9"/>
<dbReference type="EMBL" id="PDLM01000011">
    <property type="protein sequence ID" value="RDW66565.1"/>
    <property type="molecule type" value="Genomic_DNA"/>
</dbReference>
<keyword evidence="2" id="KW-1185">Reference proteome</keyword>
<protein>
    <submittedName>
        <fullName evidence="1">Uncharacterized protein</fullName>
    </submittedName>
</protein>
<dbReference type="Proteomes" id="UP000256645">
    <property type="component" value="Unassembled WGS sequence"/>
</dbReference>
<proteinExistence type="predicted"/>
<name>A0A3D8QXR9_9HELO</name>